<evidence type="ECO:0000256" key="1">
    <source>
        <dbReference type="SAM" id="SignalP"/>
    </source>
</evidence>
<dbReference type="RefSeq" id="WP_344852383.1">
    <property type="nucleotide sequence ID" value="NZ_BAABBY010000007.1"/>
</dbReference>
<reference evidence="3" key="1">
    <citation type="journal article" date="2019" name="Int. J. Syst. Evol. Microbiol.">
        <title>The Global Catalogue of Microorganisms (GCM) 10K type strain sequencing project: providing services to taxonomists for standard genome sequencing and annotation.</title>
        <authorList>
            <consortium name="The Broad Institute Genomics Platform"/>
            <consortium name="The Broad Institute Genome Sequencing Center for Infectious Disease"/>
            <person name="Wu L."/>
            <person name="Ma J."/>
        </authorList>
    </citation>
    <scope>NUCLEOTIDE SEQUENCE [LARGE SCALE GENOMIC DNA]</scope>
    <source>
        <strain evidence="3">JCM 17626</strain>
    </source>
</reference>
<dbReference type="EMBL" id="BAABBY010000007">
    <property type="protein sequence ID" value="GAA4208006.1"/>
    <property type="molecule type" value="Genomic_DNA"/>
</dbReference>
<protein>
    <submittedName>
        <fullName evidence="2">Uncharacterized protein</fullName>
    </submittedName>
</protein>
<keyword evidence="3" id="KW-1185">Reference proteome</keyword>
<gene>
    <name evidence="2" type="ORF">GCM10022289_31280</name>
</gene>
<accession>A0ABP8BJ10</accession>
<evidence type="ECO:0000313" key="2">
    <source>
        <dbReference type="EMBL" id="GAA4208006.1"/>
    </source>
</evidence>
<feature type="chain" id="PRO_5045708288" evidence="1">
    <location>
        <begin position="23"/>
        <end position="224"/>
    </location>
</feature>
<proteinExistence type="predicted"/>
<evidence type="ECO:0000313" key="3">
    <source>
        <dbReference type="Proteomes" id="UP001501772"/>
    </source>
</evidence>
<comment type="caution">
    <text evidence="2">The sequence shown here is derived from an EMBL/GenBank/DDBJ whole genome shotgun (WGS) entry which is preliminary data.</text>
</comment>
<name>A0ABP8BJ10_9SPHI</name>
<keyword evidence="1" id="KW-0732">Signal</keyword>
<feature type="signal peptide" evidence="1">
    <location>
        <begin position="1"/>
        <end position="22"/>
    </location>
</feature>
<sequence length="224" mass="25781">MKRIVVILTIVSSFFIHGVLNAQNPKSICITCGRFDLAKINFSEDINVLAAQNKSKTVLSGQQQNNQTKLYETFFLFKDDKGKNPEIITYQNWFTFNNVRILSNDKSKIIAFAAFNFYDQPMSQIDAFVNQLKNKFKSSNPKIGKLVDGAIVYQWFLNDVIVQLERDTKQEVESTSVNGKWVDKKTCHVKLTVFNKALLDDKMKISLARNINFLFYQKEHFKGG</sequence>
<organism evidence="2 3">
    <name type="scientific">Pedobacter jeongneungensis</name>
    <dbReference type="NCBI Taxonomy" id="947309"/>
    <lineage>
        <taxon>Bacteria</taxon>
        <taxon>Pseudomonadati</taxon>
        <taxon>Bacteroidota</taxon>
        <taxon>Sphingobacteriia</taxon>
        <taxon>Sphingobacteriales</taxon>
        <taxon>Sphingobacteriaceae</taxon>
        <taxon>Pedobacter</taxon>
    </lineage>
</organism>
<dbReference type="Proteomes" id="UP001501772">
    <property type="component" value="Unassembled WGS sequence"/>
</dbReference>